<keyword evidence="2" id="KW-1185">Reference proteome</keyword>
<dbReference type="KEGG" id="vg:29059403"/>
<dbReference type="Proteomes" id="UP000203816">
    <property type="component" value="Segment"/>
</dbReference>
<evidence type="ECO:0000313" key="2">
    <source>
        <dbReference type="Proteomes" id="UP000203816"/>
    </source>
</evidence>
<protein>
    <submittedName>
        <fullName evidence="1">Uncharacterized protein</fullName>
    </submittedName>
</protein>
<organism evidence="1 2">
    <name type="scientific">Morganella phage vB_MmoM_MP1</name>
    <dbReference type="NCBI Taxonomy" id="1852628"/>
    <lineage>
        <taxon>Viruses</taxon>
        <taxon>Duplodnaviria</taxon>
        <taxon>Heunggongvirae</taxon>
        <taxon>Uroviricota</taxon>
        <taxon>Caudoviricetes</taxon>
        <taxon>Pantevenvirales</taxon>
        <taxon>Straboviridae</taxon>
        <taxon>Gualtarvirus</taxon>
        <taxon>Gualtarvirus mp1</taxon>
    </lineage>
</organism>
<accession>A0A192YAS7</accession>
<dbReference type="OrthoDB" id="41444at10239"/>
<evidence type="ECO:0000313" key="1">
    <source>
        <dbReference type="EMBL" id="ANM46588.1"/>
    </source>
</evidence>
<dbReference type="GeneID" id="29059403"/>
<sequence length="90" mass="10148">MNEIIKQTIEQNLGIKSWEGWDQFDVLDISFSDVVLEKDNKFGLPDDVVYGWVNVDFQNLIVEVGVFEPGNDDDPGTVVFSGKIELSVIK</sequence>
<dbReference type="EMBL" id="KX078569">
    <property type="protein sequence ID" value="ANM46588.1"/>
    <property type="molecule type" value="Genomic_DNA"/>
</dbReference>
<dbReference type="RefSeq" id="YP_009279912.1">
    <property type="nucleotide sequence ID" value="NC_031020.1"/>
</dbReference>
<name>A0A192YAS7_9CAUD</name>
<proteinExistence type="predicted"/>
<gene>
    <name evidence="1" type="ORF">MP1_gp0055</name>
</gene>
<reference evidence="1 2" key="1">
    <citation type="submission" date="2016-04" db="EMBL/GenBank/DDBJ databases">
        <title>Comparative genomics of Morganella phages MP1 and MP2 define new clades among the T4 and T7-like Viruses.</title>
        <authorList>
            <person name="Pinto G."/>
            <person name="Oliveira A."/>
            <person name="Malgorzata L."/>
            <person name="Kropinski A."/>
            <person name="Azeredo J."/>
        </authorList>
    </citation>
    <scope>NUCLEOTIDE SEQUENCE [LARGE SCALE GENOMIC DNA]</scope>
</reference>